<keyword evidence="3" id="KW-1185">Reference proteome</keyword>
<feature type="region of interest" description="Disordered" evidence="1">
    <location>
        <begin position="128"/>
        <end position="148"/>
    </location>
</feature>
<organism evidence="2 3">
    <name type="scientific">Tilletiopsis washingtonensis</name>
    <dbReference type="NCBI Taxonomy" id="58919"/>
    <lineage>
        <taxon>Eukaryota</taxon>
        <taxon>Fungi</taxon>
        <taxon>Dikarya</taxon>
        <taxon>Basidiomycota</taxon>
        <taxon>Ustilaginomycotina</taxon>
        <taxon>Exobasidiomycetes</taxon>
        <taxon>Entylomatales</taxon>
        <taxon>Entylomatales incertae sedis</taxon>
        <taxon>Tilletiopsis</taxon>
    </lineage>
</organism>
<gene>
    <name evidence="2" type="ORF">FA09DRAFT_24937</name>
</gene>
<feature type="region of interest" description="Disordered" evidence="1">
    <location>
        <begin position="1"/>
        <end position="43"/>
    </location>
</feature>
<dbReference type="EMBL" id="KZ819292">
    <property type="protein sequence ID" value="PWN98302.1"/>
    <property type="molecule type" value="Genomic_DNA"/>
</dbReference>
<proteinExistence type="predicted"/>
<sequence>MLTSRPLRRRPSRAWASCCGSRPTHRSAPAASSPRPPAAPGALGAPAVRFVRRLPRADWRRACRARPSLCSGALAPSRQACVAGQVHRPAPRRRRLCRSRCCPPTRSWTWRRRSRRAPAARAGLRSVQMKPAPALLPPSRRSATSRSAARPHLAACCATASVRAAG</sequence>
<reference evidence="2 3" key="1">
    <citation type="journal article" date="2018" name="Mol. Biol. Evol.">
        <title>Broad Genomic Sampling Reveals a Smut Pathogenic Ancestry of the Fungal Clade Ustilaginomycotina.</title>
        <authorList>
            <person name="Kijpornyongpan T."/>
            <person name="Mondo S.J."/>
            <person name="Barry K."/>
            <person name="Sandor L."/>
            <person name="Lee J."/>
            <person name="Lipzen A."/>
            <person name="Pangilinan J."/>
            <person name="LaButti K."/>
            <person name="Hainaut M."/>
            <person name="Henrissat B."/>
            <person name="Grigoriev I.V."/>
            <person name="Spatafora J.W."/>
            <person name="Aime M.C."/>
        </authorList>
    </citation>
    <scope>NUCLEOTIDE SEQUENCE [LARGE SCALE GENOMIC DNA]</scope>
    <source>
        <strain evidence="2 3">MCA 4186</strain>
    </source>
</reference>
<evidence type="ECO:0000313" key="3">
    <source>
        <dbReference type="Proteomes" id="UP000245946"/>
    </source>
</evidence>
<name>A0A316ZBK0_9BASI</name>
<protein>
    <submittedName>
        <fullName evidence="2">Uncharacterized protein</fullName>
    </submittedName>
</protein>
<dbReference type="Proteomes" id="UP000245946">
    <property type="component" value="Unassembled WGS sequence"/>
</dbReference>
<dbReference type="AlphaFoldDB" id="A0A316ZBK0"/>
<evidence type="ECO:0000256" key="1">
    <source>
        <dbReference type="SAM" id="MobiDB-lite"/>
    </source>
</evidence>
<evidence type="ECO:0000313" key="2">
    <source>
        <dbReference type="EMBL" id="PWN98302.1"/>
    </source>
</evidence>
<dbReference type="RefSeq" id="XP_025598581.1">
    <property type="nucleotide sequence ID" value="XM_025739688.1"/>
</dbReference>
<feature type="compositionally biased region" description="Low complexity" evidence="1">
    <location>
        <begin position="137"/>
        <end position="148"/>
    </location>
</feature>
<accession>A0A316ZBK0</accession>
<feature type="compositionally biased region" description="Basic residues" evidence="1">
    <location>
        <begin position="1"/>
        <end position="12"/>
    </location>
</feature>
<dbReference type="GeneID" id="37267234"/>